<dbReference type="Proteomes" id="UP001595987">
    <property type="component" value="Unassembled WGS sequence"/>
</dbReference>
<feature type="transmembrane region" description="Helical" evidence="11">
    <location>
        <begin position="110"/>
        <end position="128"/>
    </location>
</feature>
<keyword evidence="4" id="KW-0997">Cell inner membrane</keyword>
<feature type="transmembrane region" description="Helical" evidence="11">
    <location>
        <begin position="256"/>
        <end position="277"/>
    </location>
</feature>
<feature type="transmembrane region" description="Helical" evidence="11">
    <location>
        <begin position="311"/>
        <end position="331"/>
    </location>
</feature>
<evidence type="ECO:0000256" key="8">
    <source>
        <dbReference type="ARBA" id="ARBA00023136"/>
    </source>
</evidence>
<dbReference type="CDD" id="cd06579">
    <property type="entry name" value="TM_PBP1_transp_AraH_like"/>
    <property type="match status" value="1"/>
</dbReference>
<evidence type="ECO:0000313" key="12">
    <source>
        <dbReference type="EMBL" id="MFC4652327.1"/>
    </source>
</evidence>
<feature type="transmembrane region" description="Helical" evidence="11">
    <location>
        <begin position="231"/>
        <end position="250"/>
    </location>
</feature>
<feature type="transmembrane region" description="Helical" evidence="11">
    <location>
        <begin position="135"/>
        <end position="154"/>
    </location>
</feature>
<proteinExistence type="predicted"/>
<sequence>MSQSQKQTAPKPDAATTSNNSQSLKDYLVANARQYGIYLALVVIVLLFQFLTGGALLKPNNFVALFQQNAYVMILAVGMLIVIIGTHIDLSVGSVVAFIGGIGAYVMQSWHLNWILSIIVMLAIGLLVGLWQGFWVAYIGVPAFVTTLGGMLIFRGLATHIAGQSIPVNPNSPFVAISSNYLPNILGFWGPFDGLSIVIGLLAIVAFVFLQIRKQRHNLREGLQTDSSAWMLIKLIIGVLVIGYATYLFASSGNAQVGGIPIILVVIAVVVGAYMFVLNRMVLGREIYAVGGNRKAAILSGINSKAVDMKIFLNMGLLAGIAGIVDLSRFASASAQAGTGYELDAIAACFIGGAAVAGGVGKIPGALVGALIMGVLNMGLSILGVSSDIVSIIKGLVVIVAVAYDLISKRRKA</sequence>
<dbReference type="RefSeq" id="WP_213535024.1">
    <property type="nucleotide sequence ID" value="NZ_BOVQ01000004.1"/>
</dbReference>
<keyword evidence="5" id="KW-0762">Sugar transport</keyword>
<evidence type="ECO:0000256" key="3">
    <source>
        <dbReference type="ARBA" id="ARBA00022475"/>
    </source>
</evidence>
<feature type="transmembrane region" description="Helical" evidence="11">
    <location>
        <begin position="35"/>
        <end position="57"/>
    </location>
</feature>
<organism evidence="12 13">
    <name type="scientific">Lactococcus nasutitermitis</name>
    <dbReference type="NCBI Taxonomy" id="1652957"/>
    <lineage>
        <taxon>Bacteria</taxon>
        <taxon>Bacillati</taxon>
        <taxon>Bacillota</taxon>
        <taxon>Bacilli</taxon>
        <taxon>Lactobacillales</taxon>
        <taxon>Streptococcaceae</taxon>
        <taxon>Lactococcus</taxon>
    </lineage>
</organism>
<comment type="function">
    <text evidence="9">Part of the binding-protein-dependent transport system for D-xylose. Probably responsible for the translocation of the substrate across the membrane.</text>
</comment>
<evidence type="ECO:0000256" key="6">
    <source>
        <dbReference type="ARBA" id="ARBA00022692"/>
    </source>
</evidence>
<dbReference type="PANTHER" id="PTHR32196">
    <property type="entry name" value="ABC TRANSPORTER PERMEASE PROTEIN YPHD-RELATED-RELATED"/>
    <property type="match status" value="1"/>
</dbReference>
<evidence type="ECO:0000256" key="11">
    <source>
        <dbReference type="SAM" id="Phobius"/>
    </source>
</evidence>
<evidence type="ECO:0000256" key="4">
    <source>
        <dbReference type="ARBA" id="ARBA00022519"/>
    </source>
</evidence>
<feature type="transmembrane region" description="Helical" evidence="11">
    <location>
        <begin position="367"/>
        <end position="383"/>
    </location>
</feature>
<keyword evidence="13" id="KW-1185">Reference proteome</keyword>
<name>A0ABV9JDF0_9LACT</name>
<protein>
    <recommendedName>
        <fullName evidence="10">Xylose transport system permease protein XylH</fullName>
    </recommendedName>
</protein>
<keyword evidence="7 11" id="KW-1133">Transmembrane helix</keyword>
<dbReference type="Pfam" id="PF02653">
    <property type="entry name" value="BPD_transp_2"/>
    <property type="match status" value="2"/>
</dbReference>
<evidence type="ECO:0000256" key="2">
    <source>
        <dbReference type="ARBA" id="ARBA00022448"/>
    </source>
</evidence>
<keyword evidence="3" id="KW-1003">Cell membrane</keyword>
<dbReference type="InterPro" id="IPR001851">
    <property type="entry name" value="ABC_transp_permease"/>
</dbReference>
<keyword evidence="2" id="KW-0813">Transport</keyword>
<gene>
    <name evidence="12" type="primary">mmsB</name>
    <name evidence="12" type="ORF">ACFO26_05335</name>
</gene>
<feature type="transmembrane region" description="Helical" evidence="11">
    <location>
        <begin position="343"/>
        <end position="360"/>
    </location>
</feature>
<keyword evidence="8 11" id="KW-0472">Membrane</keyword>
<dbReference type="NCBIfam" id="NF040906">
    <property type="entry name" value="GguB"/>
    <property type="match status" value="1"/>
</dbReference>
<comment type="subcellular location">
    <subcellularLocation>
        <location evidence="1">Cell membrane</location>
        <topology evidence="1">Multi-pass membrane protein</topology>
    </subcellularLocation>
</comment>
<accession>A0ABV9JDF0</accession>
<feature type="transmembrane region" description="Helical" evidence="11">
    <location>
        <begin position="188"/>
        <end position="210"/>
    </location>
</feature>
<evidence type="ECO:0000256" key="10">
    <source>
        <dbReference type="ARBA" id="ARBA00035686"/>
    </source>
</evidence>
<feature type="transmembrane region" description="Helical" evidence="11">
    <location>
        <begin position="69"/>
        <end position="90"/>
    </location>
</feature>
<feature type="transmembrane region" description="Helical" evidence="11">
    <location>
        <begin position="389"/>
        <end position="407"/>
    </location>
</feature>
<dbReference type="EMBL" id="JBHSGD010000005">
    <property type="protein sequence ID" value="MFC4652327.1"/>
    <property type="molecule type" value="Genomic_DNA"/>
</dbReference>
<keyword evidence="6 11" id="KW-0812">Transmembrane</keyword>
<dbReference type="PANTHER" id="PTHR32196:SF32">
    <property type="entry name" value="XYLOSE TRANSPORT SYSTEM PERMEASE PROTEIN XYLH"/>
    <property type="match status" value="1"/>
</dbReference>
<reference evidence="13" key="1">
    <citation type="journal article" date="2019" name="Int. J. Syst. Evol. Microbiol.">
        <title>The Global Catalogue of Microorganisms (GCM) 10K type strain sequencing project: providing services to taxonomists for standard genome sequencing and annotation.</title>
        <authorList>
            <consortium name="The Broad Institute Genomics Platform"/>
            <consortium name="The Broad Institute Genome Sequencing Center for Infectious Disease"/>
            <person name="Wu L."/>
            <person name="Ma J."/>
        </authorList>
    </citation>
    <scope>NUCLEOTIDE SEQUENCE [LARGE SCALE GENOMIC DNA]</scope>
    <source>
        <strain evidence="13">CCUG 63287</strain>
    </source>
</reference>
<evidence type="ECO:0000313" key="13">
    <source>
        <dbReference type="Proteomes" id="UP001595987"/>
    </source>
</evidence>
<evidence type="ECO:0000256" key="5">
    <source>
        <dbReference type="ARBA" id="ARBA00022597"/>
    </source>
</evidence>
<comment type="caution">
    <text evidence="12">The sequence shown here is derived from an EMBL/GenBank/DDBJ whole genome shotgun (WGS) entry which is preliminary data.</text>
</comment>
<evidence type="ECO:0000256" key="9">
    <source>
        <dbReference type="ARBA" id="ARBA00035611"/>
    </source>
</evidence>
<evidence type="ECO:0000256" key="7">
    <source>
        <dbReference type="ARBA" id="ARBA00022989"/>
    </source>
</evidence>
<evidence type="ECO:0000256" key="1">
    <source>
        <dbReference type="ARBA" id="ARBA00004651"/>
    </source>
</evidence>